<evidence type="ECO:0000256" key="2">
    <source>
        <dbReference type="SAM" id="Phobius"/>
    </source>
</evidence>
<dbReference type="EMBL" id="MT142860">
    <property type="protein sequence ID" value="QJA89661.1"/>
    <property type="molecule type" value="Genomic_DNA"/>
</dbReference>
<feature type="transmembrane region" description="Helical" evidence="2">
    <location>
        <begin position="6"/>
        <end position="26"/>
    </location>
</feature>
<gene>
    <name evidence="3" type="ORF">MM415B02518_0004</name>
    <name evidence="4" type="ORF">TM448B01595_0007</name>
</gene>
<keyword evidence="2" id="KW-0812">Transmembrane</keyword>
<evidence type="ECO:0000256" key="1">
    <source>
        <dbReference type="SAM" id="MobiDB-lite"/>
    </source>
</evidence>
<protein>
    <submittedName>
        <fullName evidence="4">Uncharacterized protein</fullName>
    </submittedName>
</protein>
<reference evidence="4" key="1">
    <citation type="submission" date="2020-03" db="EMBL/GenBank/DDBJ databases">
        <title>The deep terrestrial virosphere.</title>
        <authorList>
            <person name="Holmfeldt K."/>
            <person name="Nilsson E."/>
            <person name="Simone D."/>
            <person name="Lopez-Fernandez M."/>
            <person name="Wu X."/>
            <person name="de Brujin I."/>
            <person name="Lundin D."/>
            <person name="Andersson A."/>
            <person name="Bertilsson S."/>
            <person name="Dopson M."/>
        </authorList>
    </citation>
    <scope>NUCLEOTIDE SEQUENCE</scope>
    <source>
        <strain evidence="3">MM415B02518</strain>
        <strain evidence="4">TM448B01595</strain>
    </source>
</reference>
<name>A0A6M3XN73_9ZZZZ</name>
<organism evidence="4">
    <name type="scientific">viral metagenome</name>
    <dbReference type="NCBI Taxonomy" id="1070528"/>
    <lineage>
        <taxon>unclassified sequences</taxon>
        <taxon>metagenomes</taxon>
        <taxon>organismal metagenomes</taxon>
    </lineage>
</organism>
<dbReference type="AlphaFoldDB" id="A0A6M3XN73"/>
<proteinExistence type="predicted"/>
<evidence type="ECO:0000313" key="3">
    <source>
        <dbReference type="EMBL" id="QJA89661.1"/>
    </source>
</evidence>
<dbReference type="EMBL" id="MT144790">
    <property type="protein sequence ID" value="QJH99464.1"/>
    <property type="molecule type" value="Genomic_DNA"/>
</dbReference>
<keyword evidence="2" id="KW-1133">Transmembrane helix</keyword>
<feature type="region of interest" description="Disordered" evidence="1">
    <location>
        <begin position="37"/>
        <end position="64"/>
    </location>
</feature>
<sequence length="76" mass="8532">MTITLTFYQFLVILAFVIIFIGFGYAMGRNSAGQPFTPKRFNPGKGTEPEGDLFNDAMSDSPEARERIKTFDEEGM</sequence>
<keyword evidence="2" id="KW-0472">Membrane</keyword>
<accession>A0A6M3XN73</accession>
<evidence type="ECO:0000313" key="4">
    <source>
        <dbReference type="EMBL" id="QJH99464.1"/>
    </source>
</evidence>